<feature type="binding site" evidence="4">
    <location>
        <begin position="228"/>
        <end position="230"/>
    </location>
    <ligand>
        <name>acetyl-CoA</name>
        <dbReference type="ChEBI" id="CHEBI:57288"/>
        <label>2</label>
    </ligand>
</feature>
<evidence type="ECO:0000259" key="5">
    <source>
        <dbReference type="PROSITE" id="PS51186"/>
    </source>
</evidence>
<reference evidence="7" key="1">
    <citation type="submission" date="2019-06" db="EMBL/GenBank/DDBJ databases">
        <title>Gordonia isolated from sludge of a wastewater treatment plant.</title>
        <authorList>
            <person name="Tamura T."/>
            <person name="Aoyama K."/>
            <person name="Kang Y."/>
            <person name="Saito S."/>
            <person name="Akiyama N."/>
            <person name="Yazawa K."/>
            <person name="Gonoi T."/>
            <person name="Mikami Y."/>
        </authorList>
    </citation>
    <scope>NUCLEOTIDE SEQUENCE [LARGE SCALE GENOMIC DNA]</scope>
    <source>
        <strain evidence="7">NBRC 107697</strain>
    </source>
</reference>
<dbReference type="PIRSF" id="PIRSF021524">
    <property type="entry name" value="MSH_acetyltransferase"/>
    <property type="match status" value="1"/>
</dbReference>
<keyword evidence="3 4" id="KW-0012">Acyltransferase</keyword>
<evidence type="ECO:0000313" key="6">
    <source>
        <dbReference type="EMBL" id="GED96871.1"/>
    </source>
</evidence>
<dbReference type="InterPro" id="IPR016181">
    <property type="entry name" value="Acyl_CoA_acyltransferase"/>
</dbReference>
<proteinExistence type="inferred from homology"/>
<dbReference type="InterPro" id="IPR017813">
    <property type="entry name" value="Mycothiol_AcTrfase"/>
</dbReference>
<dbReference type="GO" id="GO:0010125">
    <property type="term" value="P:mycothiol biosynthetic process"/>
    <property type="evidence" value="ECO:0007669"/>
    <property type="project" value="UniProtKB-UniRule"/>
</dbReference>
<evidence type="ECO:0000256" key="1">
    <source>
        <dbReference type="ARBA" id="ARBA00022679"/>
    </source>
</evidence>
<protein>
    <recommendedName>
        <fullName evidence="4">Mycothiol acetyltransferase</fullName>
        <shortName evidence="4">MSH acetyltransferase</shortName>
        <ecNumber evidence="4">2.3.1.189</ecNumber>
    </recommendedName>
    <alternativeName>
        <fullName evidence="4">Mycothiol synthase</fullName>
    </alternativeName>
</protein>
<dbReference type="OrthoDB" id="3208058at2"/>
<dbReference type="Proteomes" id="UP000444980">
    <property type="component" value="Unassembled WGS sequence"/>
</dbReference>
<dbReference type="CDD" id="cd04301">
    <property type="entry name" value="NAT_SF"/>
    <property type="match status" value="1"/>
</dbReference>
<feature type="domain" description="N-acetyltransferase" evidence="5">
    <location>
        <begin position="146"/>
        <end position="289"/>
    </location>
</feature>
<feature type="binding site" evidence="4">
    <location>
        <position position="173"/>
    </location>
    <ligand>
        <name>1D-myo-inositol 2-(L-cysteinylamino)-2-deoxy-alpha-D-glucopyranoside</name>
        <dbReference type="ChEBI" id="CHEBI:58887"/>
    </ligand>
</feature>
<dbReference type="EMBL" id="BJOU01000001">
    <property type="protein sequence ID" value="GED96871.1"/>
    <property type="molecule type" value="Genomic_DNA"/>
</dbReference>
<feature type="binding site" evidence="4">
    <location>
        <position position="224"/>
    </location>
    <ligand>
        <name>1D-myo-inositol 2-(L-cysteinylamino)-2-deoxy-alpha-D-glucopyranoside</name>
        <dbReference type="ChEBI" id="CHEBI:58887"/>
    </ligand>
</feature>
<feature type="binding site" evidence="4">
    <location>
        <begin position="266"/>
        <end position="271"/>
    </location>
    <ligand>
        <name>acetyl-CoA</name>
        <dbReference type="ChEBI" id="CHEBI:57288"/>
        <label>2</label>
    </ligand>
</feature>
<dbReference type="AlphaFoldDB" id="A0A7I9UVT2"/>
<dbReference type="GO" id="GO:0035447">
    <property type="term" value="F:mycothiol synthase activity"/>
    <property type="evidence" value="ECO:0007669"/>
    <property type="project" value="UniProtKB-UniRule"/>
</dbReference>
<evidence type="ECO:0000256" key="4">
    <source>
        <dbReference type="HAMAP-Rule" id="MF_01698"/>
    </source>
</evidence>
<dbReference type="InterPro" id="IPR013653">
    <property type="entry name" value="GCN5-like_dom"/>
</dbReference>
<keyword evidence="2 4" id="KW-0677">Repeat</keyword>
<dbReference type="RefSeq" id="WP_161927586.1">
    <property type="nucleotide sequence ID" value="NZ_BJOU01000001.1"/>
</dbReference>
<accession>A0A7I9UVT2</accession>
<organism evidence="6 7">
    <name type="scientific">Gordonia crocea</name>
    <dbReference type="NCBI Taxonomy" id="589162"/>
    <lineage>
        <taxon>Bacteria</taxon>
        <taxon>Bacillati</taxon>
        <taxon>Actinomycetota</taxon>
        <taxon>Actinomycetes</taxon>
        <taxon>Mycobacteriales</taxon>
        <taxon>Gordoniaceae</taxon>
        <taxon>Gordonia</taxon>
    </lineage>
</organism>
<dbReference type="HAMAP" id="MF_01698">
    <property type="entry name" value="MshD"/>
    <property type="match status" value="1"/>
</dbReference>
<sequence length="289" mass="30908">MLSADERRAVLALLDDALAVDGVEALGEAPVAALERATPAVTHIIATHEQIPVGYASVLPGRDDQPASAEVVVAPSARGRGIGAELVGRAVAAGGPDTRLWAHGDLPAARAVAARSGLVARRELLQLRRPLGPDHPLPVMPVRADITLRTYRDHDDDAEILRVNNAAFDWHPEQGGWTLEQLAARLSADWFDPAGLFLAWEAGTAEATLLGFHWTKIHGPDLGEVYIVGVDPSAQGRGLGQLVTLAGLYYLADRVPTVNLYVEGDNTAALHTYSTLGFERYRADVAYGR</sequence>
<evidence type="ECO:0000256" key="2">
    <source>
        <dbReference type="ARBA" id="ARBA00022737"/>
    </source>
</evidence>
<comment type="function">
    <text evidence="4">Catalyzes the transfer of acetyl from acetyl-CoA to desacetylmycothiol (Cys-GlcN-Ins) to form mycothiol.</text>
</comment>
<feature type="binding site" evidence="4">
    <location>
        <begin position="235"/>
        <end position="241"/>
    </location>
    <ligand>
        <name>acetyl-CoA</name>
        <dbReference type="ChEBI" id="CHEBI:57288"/>
        <label>2</label>
    </ligand>
</feature>
<dbReference type="PANTHER" id="PTHR43877:SF1">
    <property type="entry name" value="ACETYLTRANSFERASE"/>
    <property type="match status" value="1"/>
</dbReference>
<comment type="catalytic activity">
    <reaction evidence="4">
        <text>1D-myo-inositol 2-(L-cysteinylamino)-2-deoxy-alpha-D-glucopyranoside + acetyl-CoA = mycothiol + CoA + H(+)</text>
        <dbReference type="Rhea" id="RHEA:26172"/>
        <dbReference type="ChEBI" id="CHEBI:15378"/>
        <dbReference type="ChEBI" id="CHEBI:16768"/>
        <dbReference type="ChEBI" id="CHEBI:57287"/>
        <dbReference type="ChEBI" id="CHEBI:57288"/>
        <dbReference type="ChEBI" id="CHEBI:58887"/>
        <dbReference type="EC" id="2.3.1.189"/>
    </reaction>
</comment>
<comment type="caution">
    <text evidence="4">Lacks conserved residue(s) required for the propagation of feature annotation.</text>
</comment>
<keyword evidence="7" id="KW-1185">Reference proteome</keyword>
<dbReference type="PROSITE" id="PS51186">
    <property type="entry name" value="GNAT"/>
    <property type="match status" value="2"/>
</dbReference>
<dbReference type="Pfam" id="PF08445">
    <property type="entry name" value="FR47"/>
    <property type="match status" value="1"/>
</dbReference>
<feature type="binding site" evidence="4">
    <location>
        <begin position="71"/>
        <end position="73"/>
    </location>
    <ligand>
        <name>acetyl-CoA</name>
        <dbReference type="ChEBI" id="CHEBI:57288"/>
        <label>1</label>
    </ligand>
</feature>
<keyword evidence="1 4" id="KW-0808">Transferase</keyword>
<dbReference type="InterPro" id="IPR000182">
    <property type="entry name" value="GNAT_dom"/>
</dbReference>
<dbReference type="SUPFAM" id="SSF55729">
    <property type="entry name" value="Acyl-CoA N-acyltransferases (Nat)"/>
    <property type="match status" value="1"/>
</dbReference>
<comment type="similarity">
    <text evidence="4">Belongs to the acetyltransferase family. MshD subfamily.</text>
</comment>
<feature type="binding site" evidence="4">
    <location>
        <position position="216"/>
    </location>
    <ligand>
        <name>1D-myo-inositol 2-(L-cysteinylamino)-2-deoxy-alpha-D-glucopyranoside</name>
        <dbReference type="ChEBI" id="CHEBI:58887"/>
    </ligand>
</feature>
<feature type="domain" description="N-acetyltransferase" evidence="5">
    <location>
        <begin position="1"/>
        <end position="138"/>
    </location>
</feature>
<feature type="binding site" evidence="4">
    <location>
        <position position="28"/>
    </location>
    <ligand>
        <name>1D-myo-inositol 2-(L-cysteinylamino)-2-deoxy-alpha-D-glucopyranoside</name>
        <dbReference type="ChEBI" id="CHEBI:58887"/>
    </ligand>
</feature>
<dbReference type="Gene3D" id="3.40.630.30">
    <property type="match status" value="1"/>
</dbReference>
<feature type="binding site" evidence="4">
    <location>
        <position position="261"/>
    </location>
    <ligand>
        <name>1D-myo-inositol 2-(L-cysteinylamino)-2-deoxy-alpha-D-glucopyranoside</name>
        <dbReference type="ChEBI" id="CHEBI:58887"/>
    </ligand>
</feature>
<evidence type="ECO:0000313" key="7">
    <source>
        <dbReference type="Proteomes" id="UP000444980"/>
    </source>
</evidence>
<dbReference type="InterPro" id="IPR050832">
    <property type="entry name" value="Bact_Acetyltransf"/>
</dbReference>
<dbReference type="NCBIfam" id="TIGR03448">
    <property type="entry name" value="mycothiol_MshD"/>
    <property type="match status" value="1"/>
</dbReference>
<evidence type="ECO:0000256" key="3">
    <source>
        <dbReference type="ARBA" id="ARBA00023315"/>
    </source>
</evidence>
<name>A0A7I9UVT2_9ACTN</name>
<dbReference type="EC" id="2.3.1.189" evidence="4"/>
<dbReference type="Pfam" id="PF00583">
    <property type="entry name" value="Acetyltransf_1"/>
    <property type="match status" value="1"/>
</dbReference>
<gene>
    <name evidence="4 6" type="primary">mshD</name>
    <name evidence="6" type="ORF">nbrc107697_09100</name>
</gene>
<comment type="subunit">
    <text evidence="4">Monomer.</text>
</comment>
<dbReference type="PANTHER" id="PTHR43877">
    <property type="entry name" value="AMINOALKYLPHOSPHONATE N-ACETYLTRANSFERASE-RELATED-RELATED"/>
    <property type="match status" value="1"/>
</dbReference>
<comment type="caution">
    <text evidence="6">The sequence shown here is derived from an EMBL/GenBank/DDBJ whole genome shotgun (WGS) entry which is preliminary data.</text>
</comment>